<keyword evidence="3" id="KW-0378">Hydrolase</keyword>
<accession>A0ABR9P1X3</accession>
<keyword evidence="1" id="KW-0732">Signal</keyword>
<feature type="chain" id="PRO_5046425998" evidence="1">
    <location>
        <begin position="45"/>
        <end position="312"/>
    </location>
</feature>
<dbReference type="EMBL" id="JADBGI010000003">
    <property type="protein sequence ID" value="MBE2997824.1"/>
    <property type="molecule type" value="Genomic_DNA"/>
</dbReference>
<sequence>MFRTDDTPVHTPVPTPGRLRRWAARAALPAVALLGLSLAGSPVAAETAEAAEEIPEAAAFEEYVAIGDSFTAGPLVVQQKAPLLGCMQSDANYPKMLAEQLGITELVDVSCSGAVVEDLYEAQFDDQPPQLDALTADTDLVTIGIGGNDFGFADVMIECATRSITSPNGSPCADHYGDELDERIEELRGDIAGVFEDVAERSPDATVMFVGYLQILPESDGCWPTVPISSGDVPYLDQAQIDLNAMLEEESAAHGATFVDVFERGYDSCQPSDVRWVEGVIPENAAAPVHPNRAGMEATTAFVSDALGVPVP</sequence>
<reference evidence="3 4" key="1">
    <citation type="submission" date="2020-09" db="EMBL/GenBank/DDBJ databases">
        <title>Diversity and distribution of actinomycetes associated with coral in the coast of Hainan.</title>
        <authorList>
            <person name="Li F."/>
        </authorList>
    </citation>
    <scope>NUCLEOTIDE SEQUENCE [LARGE SCALE GENOMIC DNA]</scope>
    <source>
        <strain evidence="3 4">HNM0947</strain>
    </source>
</reference>
<dbReference type="Pfam" id="PF13472">
    <property type="entry name" value="Lipase_GDSL_2"/>
    <property type="match status" value="1"/>
</dbReference>
<gene>
    <name evidence="3" type="ORF">IDM40_03735</name>
</gene>
<evidence type="ECO:0000313" key="3">
    <source>
        <dbReference type="EMBL" id="MBE2997824.1"/>
    </source>
</evidence>
<evidence type="ECO:0000256" key="1">
    <source>
        <dbReference type="SAM" id="SignalP"/>
    </source>
</evidence>
<proteinExistence type="predicted"/>
<dbReference type="PANTHER" id="PTHR37981">
    <property type="entry name" value="LIPASE 2"/>
    <property type="match status" value="1"/>
</dbReference>
<dbReference type="GO" id="GO:0016787">
    <property type="term" value="F:hydrolase activity"/>
    <property type="evidence" value="ECO:0007669"/>
    <property type="project" value="UniProtKB-KW"/>
</dbReference>
<dbReference type="RefSeq" id="WP_193120485.1">
    <property type="nucleotide sequence ID" value="NZ_JADBGI010000003.1"/>
</dbReference>
<dbReference type="SUPFAM" id="SSF52266">
    <property type="entry name" value="SGNH hydrolase"/>
    <property type="match status" value="1"/>
</dbReference>
<evidence type="ECO:0000259" key="2">
    <source>
        <dbReference type="Pfam" id="PF13472"/>
    </source>
</evidence>
<feature type="domain" description="SGNH hydrolase-type esterase" evidence="2">
    <location>
        <begin position="65"/>
        <end position="298"/>
    </location>
</feature>
<dbReference type="CDD" id="cd01823">
    <property type="entry name" value="SEST_like"/>
    <property type="match status" value="1"/>
</dbReference>
<dbReference type="Gene3D" id="3.40.50.1110">
    <property type="entry name" value="SGNH hydrolase"/>
    <property type="match status" value="1"/>
</dbReference>
<name>A0ABR9P1X3_9ACTN</name>
<dbReference type="InterPro" id="IPR013830">
    <property type="entry name" value="SGNH_hydro"/>
</dbReference>
<comment type="caution">
    <text evidence="3">The sequence shown here is derived from an EMBL/GenBank/DDBJ whole genome shotgun (WGS) entry which is preliminary data.</text>
</comment>
<dbReference type="InterPro" id="IPR036514">
    <property type="entry name" value="SGNH_hydro_sf"/>
</dbReference>
<protein>
    <submittedName>
        <fullName evidence="3">SGNH/GDSL hydrolase family protein</fullName>
    </submittedName>
</protein>
<evidence type="ECO:0000313" key="4">
    <source>
        <dbReference type="Proteomes" id="UP000806528"/>
    </source>
</evidence>
<feature type="signal peptide" evidence="1">
    <location>
        <begin position="1"/>
        <end position="44"/>
    </location>
</feature>
<dbReference type="PANTHER" id="PTHR37981:SF1">
    <property type="entry name" value="SGNH HYDROLASE-TYPE ESTERASE DOMAIN-CONTAINING PROTEIN"/>
    <property type="match status" value="1"/>
</dbReference>
<keyword evidence="4" id="KW-1185">Reference proteome</keyword>
<organism evidence="3 4">
    <name type="scientific">Nocardiopsis coralli</name>
    <dbReference type="NCBI Taxonomy" id="2772213"/>
    <lineage>
        <taxon>Bacteria</taxon>
        <taxon>Bacillati</taxon>
        <taxon>Actinomycetota</taxon>
        <taxon>Actinomycetes</taxon>
        <taxon>Streptosporangiales</taxon>
        <taxon>Nocardiopsidaceae</taxon>
        <taxon>Nocardiopsis</taxon>
    </lineage>
</organism>
<dbReference type="Proteomes" id="UP000806528">
    <property type="component" value="Unassembled WGS sequence"/>
</dbReference>
<dbReference type="InterPro" id="IPR037460">
    <property type="entry name" value="SEST-like"/>
</dbReference>